<accession>A0A9P6UL79</accession>
<dbReference type="OrthoDB" id="411251at2759"/>
<gene>
    <name evidence="3" type="ORF">BGZ99_000737</name>
</gene>
<dbReference type="AlphaFoldDB" id="A0A9P6UL79"/>
<protein>
    <recommendedName>
        <fullName evidence="2">PAS domain-containing protein</fullName>
    </recommendedName>
</protein>
<feature type="region of interest" description="Disordered" evidence="1">
    <location>
        <begin position="413"/>
        <end position="450"/>
    </location>
</feature>
<reference evidence="3" key="1">
    <citation type="journal article" date="2020" name="Fungal Divers.">
        <title>Resolving the Mortierellaceae phylogeny through synthesis of multi-gene phylogenetics and phylogenomics.</title>
        <authorList>
            <person name="Vandepol N."/>
            <person name="Liber J."/>
            <person name="Desiro A."/>
            <person name="Na H."/>
            <person name="Kennedy M."/>
            <person name="Barry K."/>
            <person name="Grigoriev I.V."/>
            <person name="Miller A.N."/>
            <person name="O'Donnell K."/>
            <person name="Stajich J.E."/>
            <person name="Bonito G."/>
        </authorList>
    </citation>
    <scope>NUCLEOTIDE SEQUENCE</scope>
    <source>
        <strain evidence="3">REB-010B</strain>
    </source>
</reference>
<dbReference type="PROSITE" id="PS50112">
    <property type="entry name" value="PAS"/>
    <property type="match status" value="1"/>
</dbReference>
<evidence type="ECO:0000313" key="3">
    <source>
        <dbReference type="EMBL" id="KAG0309997.1"/>
    </source>
</evidence>
<feature type="domain" description="PAS" evidence="2">
    <location>
        <begin position="13"/>
        <end position="65"/>
    </location>
</feature>
<feature type="non-terminal residue" evidence="3">
    <location>
        <position position="450"/>
    </location>
</feature>
<proteinExistence type="predicted"/>
<name>A0A9P6UL79_9FUNG</name>
<dbReference type="Proteomes" id="UP000738325">
    <property type="component" value="Unassembled WGS sequence"/>
</dbReference>
<evidence type="ECO:0000313" key="4">
    <source>
        <dbReference type="Proteomes" id="UP000738325"/>
    </source>
</evidence>
<evidence type="ECO:0000256" key="1">
    <source>
        <dbReference type="SAM" id="MobiDB-lite"/>
    </source>
</evidence>
<feature type="compositionally biased region" description="Low complexity" evidence="1">
    <location>
        <begin position="359"/>
        <end position="371"/>
    </location>
</feature>
<sequence length="450" mass="50715">MFHQDNFISFHDLSPEARFLWLSPSVHDILGYAPDELVGVPVYNILYTKDIAGTRVAHKKNVLNDFVASQTTLRYVTKDGHAVPIIVVSSLCYDFIVNCSTVVHPNRGTNKQLRSHATAMARLVGSRKEEFERIKRHHEAFASNKWDLHRMEPELRVCMILNRFMRNLIIMYASSACERVFDVDPDHIVGKSILLFIRADDIASFVEQMDMTKASTAISHTRFWFQSPRLRQEIPCETIVYGAADGMVAVMRRCHPFIRKRFIESRDHYREVTSAVAKINNSRSHGSSWTSASSASSSSVPSVASFLSMSPLLPPQDQQHVVVEDDSNTATSLPCNVPMSKISHIQILDLDQTSINNSYYSSGNSKSSSKRGGAHDTRSNTLPLEIPKDDPLLVEEGPDLPETFGVKMYNVQEFVEEQDGDNNSRDDIDDYGGDCSSRSDTRQELDMDMD</sequence>
<keyword evidence="4" id="KW-1185">Reference proteome</keyword>
<dbReference type="Gene3D" id="3.30.450.20">
    <property type="entry name" value="PAS domain"/>
    <property type="match status" value="2"/>
</dbReference>
<dbReference type="CDD" id="cd00130">
    <property type="entry name" value="PAS"/>
    <property type="match status" value="2"/>
</dbReference>
<feature type="region of interest" description="Disordered" evidence="1">
    <location>
        <begin position="359"/>
        <end position="394"/>
    </location>
</feature>
<dbReference type="Pfam" id="PF13426">
    <property type="entry name" value="PAS_9"/>
    <property type="match status" value="2"/>
</dbReference>
<feature type="compositionally biased region" description="Basic and acidic residues" evidence="1">
    <location>
        <begin position="437"/>
        <end position="450"/>
    </location>
</feature>
<comment type="caution">
    <text evidence="3">The sequence shown here is derived from an EMBL/GenBank/DDBJ whole genome shotgun (WGS) entry which is preliminary data.</text>
</comment>
<evidence type="ECO:0000259" key="2">
    <source>
        <dbReference type="PROSITE" id="PS50112"/>
    </source>
</evidence>
<dbReference type="InterPro" id="IPR000014">
    <property type="entry name" value="PAS"/>
</dbReference>
<dbReference type="InterPro" id="IPR035965">
    <property type="entry name" value="PAS-like_dom_sf"/>
</dbReference>
<dbReference type="EMBL" id="JAAAIP010001151">
    <property type="protein sequence ID" value="KAG0309997.1"/>
    <property type="molecule type" value="Genomic_DNA"/>
</dbReference>
<organism evidence="3 4">
    <name type="scientific">Dissophora globulifera</name>
    <dbReference type="NCBI Taxonomy" id="979702"/>
    <lineage>
        <taxon>Eukaryota</taxon>
        <taxon>Fungi</taxon>
        <taxon>Fungi incertae sedis</taxon>
        <taxon>Mucoromycota</taxon>
        <taxon>Mortierellomycotina</taxon>
        <taxon>Mortierellomycetes</taxon>
        <taxon>Mortierellales</taxon>
        <taxon>Mortierellaceae</taxon>
        <taxon>Dissophora</taxon>
    </lineage>
</organism>
<dbReference type="SUPFAM" id="SSF55785">
    <property type="entry name" value="PYP-like sensor domain (PAS domain)"/>
    <property type="match status" value="2"/>
</dbReference>